<dbReference type="Proteomes" id="UP000449846">
    <property type="component" value="Unassembled WGS sequence"/>
</dbReference>
<sequence>MTGVNTLQAAGTFTSGMSLSLALNLVIETGAAQYLLGGAPGWNLNWRNSDKMLRINSTDLAVVNNGNRIIIMYQGASEIAVEVDNIIVGTVPMAGAPITSLAIGNRQISDQTGGLVGAVYRYALATADLRGTDDEGLFREIMTSF</sequence>
<dbReference type="AlphaFoldDB" id="A0A844HMD2"/>
<name>A0A844HMD2_9RHOB</name>
<gene>
    <name evidence="1" type="ORF">GL300_19755</name>
</gene>
<evidence type="ECO:0000313" key="1">
    <source>
        <dbReference type="EMBL" id="MTH61453.1"/>
    </source>
</evidence>
<reference evidence="1 2" key="1">
    <citation type="submission" date="2019-11" db="EMBL/GenBank/DDBJ databases">
        <authorList>
            <person name="Dong K."/>
        </authorList>
    </citation>
    <scope>NUCLEOTIDE SEQUENCE [LARGE SCALE GENOMIC DNA]</scope>
    <source>
        <strain evidence="1 2">NBRC 112902</strain>
    </source>
</reference>
<dbReference type="EMBL" id="WMIG01000016">
    <property type="protein sequence ID" value="MTH61453.1"/>
    <property type="molecule type" value="Genomic_DNA"/>
</dbReference>
<evidence type="ECO:0000313" key="2">
    <source>
        <dbReference type="Proteomes" id="UP000449846"/>
    </source>
</evidence>
<accession>A0A844HMD2</accession>
<protein>
    <submittedName>
        <fullName evidence="1">Uncharacterized protein</fullName>
    </submittedName>
</protein>
<dbReference type="RefSeq" id="WP_155041410.1">
    <property type="nucleotide sequence ID" value="NZ_WMIG01000016.1"/>
</dbReference>
<proteinExistence type="predicted"/>
<organism evidence="1 2">
    <name type="scientific">Paracoccus litorisediminis</name>
    <dbReference type="NCBI Taxonomy" id="2006130"/>
    <lineage>
        <taxon>Bacteria</taxon>
        <taxon>Pseudomonadati</taxon>
        <taxon>Pseudomonadota</taxon>
        <taxon>Alphaproteobacteria</taxon>
        <taxon>Rhodobacterales</taxon>
        <taxon>Paracoccaceae</taxon>
        <taxon>Paracoccus</taxon>
    </lineage>
</organism>
<keyword evidence="2" id="KW-1185">Reference proteome</keyword>
<comment type="caution">
    <text evidence="1">The sequence shown here is derived from an EMBL/GenBank/DDBJ whole genome shotgun (WGS) entry which is preliminary data.</text>
</comment>